<evidence type="ECO:0000313" key="1">
    <source>
        <dbReference type="EMBL" id="KAL0288564.1"/>
    </source>
</evidence>
<dbReference type="AlphaFoldDB" id="A0AAW2J2B1"/>
<name>A0AAW2J2B1_SESRA</name>
<accession>A0AAW2J2B1</accession>
<dbReference type="PANTHER" id="PTHR33116">
    <property type="entry name" value="REVERSE TRANSCRIPTASE ZINC-BINDING DOMAIN-CONTAINING PROTEIN-RELATED-RELATED"/>
    <property type="match status" value="1"/>
</dbReference>
<protein>
    <submittedName>
        <fullName evidence="1">Uncharacterized protein</fullName>
    </submittedName>
</protein>
<comment type="caution">
    <text evidence="1">The sequence shown here is derived from an EMBL/GenBank/DDBJ whole genome shotgun (WGS) entry which is preliminary data.</text>
</comment>
<reference evidence="1" key="1">
    <citation type="submission" date="2020-06" db="EMBL/GenBank/DDBJ databases">
        <authorList>
            <person name="Li T."/>
            <person name="Hu X."/>
            <person name="Zhang T."/>
            <person name="Song X."/>
            <person name="Zhang H."/>
            <person name="Dai N."/>
            <person name="Sheng W."/>
            <person name="Hou X."/>
            <person name="Wei L."/>
        </authorList>
    </citation>
    <scope>NUCLEOTIDE SEQUENCE</scope>
    <source>
        <strain evidence="1">G02</strain>
        <tissue evidence="1">Leaf</tissue>
    </source>
</reference>
<sequence length="138" mass="15638">MGLNVYWAMAFILSKGIIREVEKRSHSFLWKGLSGRGYSKVSWQQVCRRIEEGGLGIRSIQAVNREMMSRHMWLSRTTVHLFGWIGSPLFHLGSPPYGRSMTVWAHGAGEWRFIFSVAGSLAFSWNSYSAVSTGTHNL</sequence>
<proteinExistence type="predicted"/>
<organism evidence="1">
    <name type="scientific">Sesamum radiatum</name>
    <name type="common">Black benniseed</name>
    <dbReference type="NCBI Taxonomy" id="300843"/>
    <lineage>
        <taxon>Eukaryota</taxon>
        <taxon>Viridiplantae</taxon>
        <taxon>Streptophyta</taxon>
        <taxon>Embryophyta</taxon>
        <taxon>Tracheophyta</taxon>
        <taxon>Spermatophyta</taxon>
        <taxon>Magnoliopsida</taxon>
        <taxon>eudicotyledons</taxon>
        <taxon>Gunneridae</taxon>
        <taxon>Pentapetalae</taxon>
        <taxon>asterids</taxon>
        <taxon>lamiids</taxon>
        <taxon>Lamiales</taxon>
        <taxon>Pedaliaceae</taxon>
        <taxon>Sesamum</taxon>
    </lineage>
</organism>
<dbReference type="PANTHER" id="PTHR33116:SF76">
    <property type="entry name" value="DUF4283 DOMAIN-CONTAINING PROTEIN"/>
    <property type="match status" value="1"/>
</dbReference>
<dbReference type="EMBL" id="JACGWJ010000763">
    <property type="protein sequence ID" value="KAL0288564.1"/>
    <property type="molecule type" value="Genomic_DNA"/>
</dbReference>
<gene>
    <name evidence="1" type="ORF">Sradi_7095200</name>
</gene>
<reference evidence="1" key="2">
    <citation type="journal article" date="2024" name="Plant">
        <title>Genomic evolution and insights into agronomic trait innovations of Sesamum species.</title>
        <authorList>
            <person name="Miao H."/>
            <person name="Wang L."/>
            <person name="Qu L."/>
            <person name="Liu H."/>
            <person name="Sun Y."/>
            <person name="Le M."/>
            <person name="Wang Q."/>
            <person name="Wei S."/>
            <person name="Zheng Y."/>
            <person name="Lin W."/>
            <person name="Duan Y."/>
            <person name="Cao H."/>
            <person name="Xiong S."/>
            <person name="Wang X."/>
            <person name="Wei L."/>
            <person name="Li C."/>
            <person name="Ma Q."/>
            <person name="Ju M."/>
            <person name="Zhao R."/>
            <person name="Li G."/>
            <person name="Mu C."/>
            <person name="Tian Q."/>
            <person name="Mei H."/>
            <person name="Zhang T."/>
            <person name="Gao T."/>
            <person name="Zhang H."/>
        </authorList>
    </citation>
    <scope>NUCLEOTIDE SEQUENCE</scope>
    <source>
        <strain evidence="1">G02</strain>
    </source>
</reference>